<dbReference type="SUPFAM" id="SSF56091">
    <property type="entry name" value="DNA ligase/mRNA capping enzyme, catalytic domain"/>
    <property type="match status" value="1"/>
</dbReference>
<feature type="domain" description="RNA ligase" evidence="1">
    <location>
        <begin position="37"/>
        <end position="219"/>
    </location>
</feature>
<dbReference type="PANTHER" id="PTHR43883:SF1">
    <property type="entry name" value="GLUCONOKINASE"/>
    <property type="match status" value="1"/>
</dbReference>
<sequence>MNSLFKYPRTPHIKGSGLQSGDEDLKTVSFHDLKASHLIVEEKMDGANCGISFTPNGELQLQSRGHYLTGGPRERQFQLFKTWANRFAAEMWAQLGDRYVLYGEWLYAKHTLYYDELPHYFMEFDILDTYNQTFLSTSRRRDFLQELPFIVSVRVLHEGKMDSVKTLQKQVGASEFISHSQKKNLGQTALQCGLSAEQVLRETDTSGLMEGLYIKKEQNGVVTGRYKFVRPGFLQTILESGSHWLNRPIIPNRLRKGVTLFE</sequence>
<dbReference type="Gene3D" id="3.30.470.30">
    <property type="entry name" value="DNA ligase/mRNA capping enzyme"/>
    <property type="match status" value="1"/>
</dbReference>
<dbReference type="RefSeq" id="WP_173219866.1">
    <property type="nucleotide sequence ID" value="NZ_CP048104.1"/>
</dbReference>
<dbReference type="GO" id="GO:0016874">
    <property type="term" value="F:ligase activity"/>
    <property type="evidence" value="ECO:0007669"/>
    <property type="project" value="UniProtKB-KW"/>
</dbReference>
<dbReference type="EMBL" id="CP048104">
    <property type="protein sequence ID" value="QKG83327.1"/>
    <property type="molecule type" value="Genomic_DNA"/>
</dbReference>
<name>A0A7D3XNV6_9BACL</name>
<accession>A0A7D3XNV6</accession>
<protein>
    <submittedName>
        <fullName evidence="2">RNA ligase family protein</fullName>
    </submittedName>
</protein>
<dbReference type="InterPro" id="IPR052732">
    <property type="entry name" value="Cell-binding_unc_protein"/>
</dbReference>
<dbReference type="PANTHER" id="PTHR43883">
    <property type="entry name" value="SLR0207 PROTEIN"/>
    <property type="match status" value="1"/>
</dbReference>
<evidence type="ECO:0000259" key="1">
    <source>
        <dbReference type="Pfam" id="PF09414"/>
    </source>
</evidence>
<dbReference type="InterPro" id="IPR021122">
    <property type="entry name" value="RNA_ligase_dom_REL/Rnl2"/>
</dbReference>
<proteinExistence type="predicted"/>
<dbReference type="AlphaFoldDB" id="A0A7D3XNV6"/>
<reference evidence="2 3" key="1">
    <citation type="submission" date="2020-01" db="EMBL/GenBank/DDBJ databases">
        <authorList>
            <person name="Gulvik C.A."/>
            <person name="Batra D.G."/>
        </authorList>
    </citation>
    <scope>NUCLEOTIDE SEQUENCE [LARGE SCALE GENOMIC DNA]</scope>
    <source>
        <strain evidence="2 3">W9323</strain>
    </source>
</reference>
<dbReference type="Pfam" id="PF09414">
    <property type="entry name" value="RNA_ligase"/>
    <property type="match status" value="1"/>
</dbReference>
<evidence type="ECO:0000313" key="2">
    <source>
        <dbReference type="EMBL" id="QKG83327.1"/>
    </source>
</evidence>
<organism evidence="2 3">
    <name type="scientific">Kroppenstedtia pulmonis</name>
    <dbReference type="NCBI Taxonomy" id="1380685"/>
    <lineage>
        <taxon>Bacteria</taxon>
        <taxon>Bacillati</taxon>
        <taxon>Bacillota</taxon>
        <taxon>Bacilli</taxon>
        <taxon>Bacillales</taxon>
        <taxon>Thermoactinomycetaceae</taxon>
        <taxon>Kroppenstedtia</taxon>
    </lineage>
</organism>
<keyword evidence="2" id="KW-0436">Ligase</keyword>
<dbReference type="KEGG" id="kpul:GXN76_01810"/>
<dbReference type="Proteomes" id="UP000503088">
    <property type="component" value="Chromosome"/>
</dbReference>
<keyword evidence="3" id="KW-1185">Reference proteome</keyword>
<gene>
    <name evidence="2" type="ORF">GXN76_01810</name>
</gene>
<evidence type="ECO:0000313" key="3">
    <source>
        <dbReference type="Proteomes" id="UP000503088"/>
    </source>
</evidence>